<dbReference type="EMBL" id="LRGB01004359">
    <property type="protein sequence ID" value="KZS02445.1"/>
    <property type="molecule type" value="Genomic_DNA"/>
</dbReference>
<evidence type="ECO:0000313" key="2">
    <source>
        <dbReference type="Proteomes" id="UP000076858"/>
    </source>
</evidence>
<gene>
    <name evidence="1" type="ORF">APZ42_000514</name>
</gene>
<protein>
    <submittedName>
        <fullName evidence="1">Uncharacterized protein</fullName>
    </submittedName>
</protein>
<dbReference type="AlphaFoldDB" id="A0A164JKX0"/>
<sequence length="51" mass="5718">MLIPSSWNKGRVGISHWLNSEKFGIIPGNLVSIKSFPVDGDIPLKRPRIVF</sequence>
<name>A0A164JKX0_9CRUS</name>
<evidence type="ECO:0000313" key="1">
    <source>
        <dbReference type="EMBL" id="KZS02445.1"/>
    </source>
</evidence>
<keyword evidence="2" id="KW-1185">Reference proteome</keyword>
<reference evidence="1 2" key="1">
    <citation type="submission" date="2016-03" db="EMBL/GenBank/DDBJ databases">
        <title>EvidentialGene: Evidence-directed Construction of Genes on Genomes.</title>
        <authorList>
            <person name="Gilbert D.G."/>
            <person name="Choi J.-H."/>
            <person name="Mockaitis K."/>
            <person name="Colbourne J."/>
            <person name="Pfrender M."/>
        </authorList>
    </citation>
    <scope>NUCLEOTIDE SEQUENCE [LARGE SCALE GENOMIC DNA]</scope>
    <source>
        <strain evidence="1 2">Xinb3</strain>
        <tissue evidence="1">Complete organism</tissue>
    </source>
</reference>
<dbReference type="Proteomes" id="UP000076858">
    <property type="component" value="Unassembled WGS sequence"/>
</dbReference>
<organism evidence="1 2">
    <name type="scientific">Daphnia magna</name>
    <dbReference type="NCBI Taxonomy" id="35525"/>
    <lineage>
        <taxon>Eukaryota</taxon>
        <taxon>Metazoa</taxon>
        <taxon>Ecdysozoa</taxon>
        <taxon>Arthropoda</taxon>
        <taxon>Crustacea</taxon>
        <taxon>Branchiopoda</taxon>
        <taxon>Diplostraca</taxon>
        <taxon>Cladocera</taxon>
        <taxon>Anomopoda</taxon>
        <taxon>Daphniidae</taxon>
        <taxon>Daphnia</taxon>
    </lineage>
</organism>
<comment type="caution">
    <text evidence="1">The sequence shown here is derived from an EMBL/GenBank/DDBJ whole genome shotgun (WGS) entry which is preliminary data.</text>
</comment>
<accession>A0A164JKX0</accession>
<proteinExistence type="predicted"/>